<proteinExistence type="predicted"/>
<dbReference type="AlphaFoldDB" id="A0A7Y9RU08"/>
<keyword evidence="1" id="KW-0812">Transmembrane</keyword>
<dbReference type="Pfam" id="PF09851">
    <property type="entry name" value="SHOCT"/>
    <property type="match status" value="1"/>
</dbReference>
<organism evidence="3 4">
    <name type="scientific">Nocardioides perillae</name>
    <dbReference type="NCBI Taxonomy" id="1119534"/>
    <lineage>
        <taxon>Bacteria</taxon>
        <taxon>Bacillati</taxon>
        <taxon>Actinomycetota</taxon>
        <taxon>Actinomycetes</taxon>
        <taxon>Propionibacteriales</taxon>
        <taxon>Nocardioidaceae</taxon>
        <taxon>Nocardioides</taxon>
    </lineage>
</organism>
<sequence>MGAMMGWWMLGGAAAVLVVLGLAVFGVVQLLRRGHAPSAGSGPMSADEVLRRRYAAGELDEDEYERRRSTLER</sequence>
<reference evidence="3 4" key="1">
    <citation type="submission" date="2020-07" db="EMBL/GenBank/DDBJ databases">
        <title>Sequencing the genomes of 1000 actinobacteria strains.</title>
        <authorList>
            <person name="Klenk H.-P."/>
        </authorList>
    </citation>
    <scope>NUCLEOTIDE SEQUENCE [LARGE SCALE GENOMIC DNA]</scope>
    <source>
        <strain evidence="3 4">DSM 24552</strain>
    </source>
</reference>
<keyword evidence="1" id="KW-1133">Transmembrane helix</keyword>
<evidence type="ECO:0000259" key="2">
    <source>
        <dbReference type="Pfam" id="PF09851"/>
    </source>
</evidence>
<feature type="transmembrane region" description="Helical" evidence="1">
    <location>
        <begin position="6"/>
        <end position="28"/>
    </location>
</feature>
<keyword evidence="4" id="KW-1185">Reference proteome</keyword>
<evidence type="ECO:0000313" key="3">
    <source>
        <dbReference type="EMBL" id="NYG55324.1"/>
    </source>
</evidence>
<feature type="domain" description="SHOCT" evidence="2">
    <location>
        <begin position="48"/>
        <end position="71"/>
    </location>
</feature>
<gene>
    <name evidence="3" type="ORF">BJ989_001628</name>
</gene>
<dbReference type="EMBL" id="JACCAC010000001">
    <property type="protein sequence ID" value="NYG55324.1"/>
    <property type="molecule type" value="Genomic_DNA"/>
</dbReference>
<name>A0A7Y9RU08_9ACTN</name>
<dbReference type="Proteomes" id="UP000544110">
    <property type="component" value="Unassembled WGS sequence"/>
</dbReference>
<evidence type="ECO:0000313" key="4">
    <source>
        <dbReference type="Proteomes" id="UP000544110"/>
    </source>
</evidence>
<comment type="caution">
    <text evidence="3">The sequence shown here is derived from an EMBL/GenBank/DDBJ whole genome shotgun (WGS) entry which is preliminary data.</text>
</comment>
<accession>A0A7Y9RU08</accession>
<protein>
    <submittedName>
        <fullName evidence="3">Putative membrane protein</fullName>
    </submittedName>
</protein>
<keyword evidence="1" id="KW-0472">Membrane</keyword>
<evidence type="ECO:0000256" key="1">
    <source>
        <dbReference type="SAM" id="Phobius"/>
    </source>
</evidence>
<dbReference type="InterPro" id="IPR018649">
    <property type="entry name" value="SHOCT"/>
</dbReference>